<dbReference type="STRING" id="576137.A0A1L7XWW6"/>
<protein>
    <submittedName>
        <fullName evidence="3">Related to spore coat protein SP96</fullName>
    </submittedName>
</protein>
<organism evidence="3 4">
    <name type="scientific">Phialocephala subalpina</name>
    <dbReference type="NCBI Taxonomy" id="576137"/>
    <lineage>
        <taxon>Eukaryota</taxon>
        <taxon>Fungi</taxon>
        <taxon>Dikarya</taxon>
        <taxon>Ascomycota</taxon>
        <taxon>Pezizomycotina</taxon>
        <taxon>Leotiomycetes</taxon>
        <taxon>Helotiales</taxon>
        <taxon>Mollisiaceae</taxon>
        <taxon>Phialocephala</taxon>
        <taxon>Phialocephala fortinii species complex</taxon>
    </lineage>
</organism>
<feature type="chain" id="PRO_5013018807" evidence="2">
    <location>
        <begin position="20"/>
        <end position="425"/>
    </location>
</feature>
<evidence type="ECO:0000256" key="2">
    <source>
        <dbReference type="SAM" id="SignalP"/>
    </source>
</evidence>
<dbReference type="AlphaFoldDB" id="A0A1L7XWW6"/>
<dbReference type="Gene3D" id="2.70.50.70">
    <property type="match status" value="1"/>
</dbReference>
<sequence length="425" mass="42650">MHYTSSTLAVLGLAALGRSHMIMNTPTPFGKSTLNNSPLDAAGADFPCKQRTGVYAAEGASNTMALGSVQTVSFTGSATHGGGSCQFSISYDTAPTTSSTWKVIHSIEGGCPIKNTAGNNGDSASAVDPDTYSFTVPTSLPTGTATFAWTWFNKIGNREMYMNCAPVTLTASASKRSIEDQELWERNYTMLMERDTAAFNALPNMFVANIPTSSCETQDSKDVVFPDPGDSLEQFGLSTSATATPTGPSCGAAVVATGGASSATGGASSAAASKATTSAAVVASSSPAASGGVFATVASSAGASQATSAPAASSTPVASAVSSAKASTQVASSSTPASTGSTGTTGTGSAITAGTACTTEGEWNCIGGTAYQQCASGTWSVEMQLAAGTSCTAGESTNINITASKKGKRSVRFSGSHLRRHLQKS</sequence>
<dbReference type="Proteomes" id="UP000184330">
    <property type="component" value="Unassembled WGS sequence"/>
</dbReference>
<keyword evidence="3" id="KW-0167">Capsid protein</keyword>
<keyword evidence="2" id="KW-0732">Signal</keyword>
<feature type="region of interest" description="Disordered" evidence="1">
    <location>
        <begin position="328"/>
        <end position="349"/>
    </location>
</feature>
<keyword evidence="4" id="KW-1185">Reference proteome</keyword>
<feature type="compositionally biased region" description="Basic residues" evidence="1">
    <location>
        <begin position="405"/>
        <end position="425"/>
    </location>
</feature>
<evidence type="ECO:0000313" key="3">
    <source>
        <dbReference type="EMBL" id="CZR69551.1"/>
    </source>
</evidence>
<keyword evidence="3" id="KW-0946">Virion</keyword>
<evidence type="ECO:0000313" key="4">
    <source>
        <dbReference type="Proteomes" id="UP000184330"/>
    </source>
</evidence>
<dbReference type="EMBL" id="FJOG01000073">
    <property type="protein sequence ID" value="CZR69551.1"/>
    <property type="molecule type" value="Genomic_DNA"/>
</dbReference>
<name>A0A1L7XWW6_9HELO</name>
<dbReference type="PANTHER" id="PTHR36182:SF2">
    <property type="entry name" value="LYTIC POLYSACCHARIDE MONOOXYGENASE"/>
    <property type="match status" value="1"/>
</dbReference>
<evidence type="ECO:0000256" key="1">
    <source>
        <dbReference type="SAM" id="MobiDB-lite"/>
    </source>
</evidence>
<reference evidence="3 4" key="1">
    <citation type="submission" date="2016-03" db="EMBL/GenBank/DDBJ databases">
        <authorList>
            <person name="Ploux O."/>
        </authorList>
    </citation>
    <scope>NUCLEOTIDE SEQUENCE [LARGE SCALE GENOMIC DNA]</scope>
    <source>
        <strain evidence="3 4">UAMH 11012</strain>
    </source>
</reference>
<dbReference type="PANTHER" id="PTHR36182">
    <property type="entry name" value="PROTEIN, PUTATIVE (AFU_ORTHOLOGUE AFUA_6G10930)-RELATED"/>
    <property type="match status" value="1"/>
</dbReference>
<gene>
    <name evidence="3" type="ORF">PAC_19451</name>
</gene>
<accession>A0A1L7XWW6</accession>
<dbReference type="OrthoDB" id="2342176at2759"/>
<feature type="region of interest" description="Disordered" evidence="1">
    <location>
        <begin position="404"/>
        <end position="425"/>
    </location>
</feature>
<proteinExistence type="predicted"/>
<feature type="signal peptide" evidence="2">
    <location>
        <begin position="1"/>
        <end position="19"/>
    </location>
</feature>